<evidence type="ECO:0000313" key="9">
    <source>
        <dbReference type="EMBL" id="THF77560.1"/>
    </source>
</evidence>
<gene>
    <name evidence="9" type="ORF">E6C55_16215</name>
</gene>
<dbReference type="Gene3D" id="1.10.3720.10">
    <property type="entry name" value="MetI-like"/>
    <property type="match status" value="1"/>
</dbReference>
<feature type="transmembrane region" description="Helical" evidence="7">
    <location>
        <begin position="241"/>
        <end position="262"/>
    </location>
</feature>
<dbReference type="InterPro" id="IPR000515">
    <property type="entry name" value="MetI-like"/>
</dbReference>
<evidence type="ECO:0000256" key="3">
    <source>
        <dbReference type="ARBA" id="ARBA00022475"/>
    </source>
</evidence>
<proteinExistence type="inferred from homology"/>
<dbReference type="CDD" id="cd06261">
    <property type="entry name" value="TM_PBP2"/>
    <property type="match status" value="1"/>
</dbReference>
<keyword evidence="2 7" id="KW-0813">Transport</keyword>
<evidence type="ECO:0000256" key="5">
    <source>
        <dbReference type="ARBA" id="ARBA00022989"/>
    </source>
</evidence>
<feature type="transmembrane region" description="Helical" evidence="7">
    <location>
        <begin position="12"/>
        <end position="33"/>
    </location>
</feature>
<dbReference type="PANTHER" id="PTHR43744">
    <property type="entry name" value="ABC TRANSPORTER PERMEASE PROTEIN MG189-RELATED-RELATED"/>
    <property type="match status" value="1"/>
</dbReference>
<feature type="transmembrane region" description="Helical" evidence="7">
    <location>
        <begin position="70"/>
        <end position="94"/>
    </location>
</feature>
<evidence type="ECO:0000259" key="8">
    <source>
        <dbReference type="PROSITE" id="PS50928"/>
    </source>
</evidence>
<evidence type="ECO:0000313" key="10">
    <source>
        <dbReference type="Proteomes" id="UP000310636"/>
    </source>
</evidence>
<dbReference type="SUPFAM" id="SSF161098">
    <property type="entry name" value="MetI-like"/>
    <property type="match status" value="1"/>
</dbReference>
<comment type="similarity">
    <text evidence="7">Belongs to the binding-protein-dependent transport system permease family.</text>
</comment>
<name>A0A4S4BST3_9BACL</name>
<evidence type="ECO:0000256" key="2">
    <source>
        <dbReference type="ARBA" id="ARBA00022448"/>
    </source>
</evidence>
<dbReference type="AlphaFoldDB" id="A0A4S4BST3"/>
<dbReference type="OrthoDB" id="187395at2"/>
<protein>
    <submittedName>
        <fullName evidence="9">Carbohydrate ABC transporter permease</fullName>
    </submittedName>
</protein>
<sequence>MMTIRRFVIGTCKYGFLWLYATISLFLFAWIFASSFKSNREIFRSPFSLPENWTLDNYVRAWESANMSTYFWNSIFVASISVLFTLLFGSMLAYAIARFRFRGNALLSGLFVIGMAIPLQSLMLPTFLKMNELGLRNNLLSLILIYGVFGLPRAVFILVGFMKSIPAELEEAAIVDGCSYWRMYGKIIIPLSVPGMATLAILDFIGAWNEYVYASVLLATDKLRTLPIGLANFKGEYSSEYGLICAGIVITIIPVVIIYVFFQEQIVKGLSSGSVKG</sequence>
<evidence type="ECO:0000256" key="1">
    <source>
        <dbReference type="ARBA" id="ARBA00004651"/>
    </source>
</evidence>
<dbReference type="EMBL" id="SSOB01000019">
    <property type="protein sequence ID" value="THF77560.1"/>
    <property type="molecule type" value="Genomic_DNA"/>
</dbReference>
<dbReference type="InterPro" id="IPR035906">
    <property type="entry name" value="MetI-like_sf"/>
</dbReference>
<keyword evidence="5 7" id="KW-1133">Transmembrane helix</keyword>
<dbReference type="PROSITE" id="PS50928">
    <property type="entry name" value="ABC_TM1"/>
    <property type="match status" value="1"/>
</dbReference>
<dbReference type="Pfam" id="PF00528">
    <property type="entry name" value="BPD_transp_1"/>
    <property type="match status" value="1"/>
</dbReference>
<evidence type="ECO:0000256" key="7">
    <source>
        <dbReference type="RuleBase" id="RU363032"/>
    </source>
</evidence>
<keyword evidence="3" id="KW-1003">Cell membrane</keyword>
<dbReference type="PANTHER" id="PTHR43744:SF12">
    <property type="entry name" value="ABC TRANSPORTER PERMEASE PROTEIN MG189-RELATED"/>
    <property type="match status" value="1"/>
</dbReference>
<evidence type="ECO:0000256" key="6">
    <source>
        <dbReference type="ARBA" id="ARBA00023136"/>
    </source>
</evidence>
<dbReference type="GO" id="GO:0055085">
    <property type="term" value="P:transmembrane transport"/>
    <property type="evidence" value="ECO:0007669"/>
    <property type="project" value="InterPro"/>
</dbReference>
<keyword evidence="10" id="KW-1185">Reference proteome</keyword>
<accession>A0A4S4BST3</accession>
<keyword evidence="4 7" id="KW-0812">Transmembrane</keyword>
<dbReference type="Proteomes" id="UP000310636">
    <property type="component" value="Unassembled WGS sequence"/>
</dbReference>
<reference evidence="9 10" key="1">
    <citation type="submission" date="2019-04" db="EMBL/GenBank/DDBJ databases">
        <title>Cohnella sp. nov. isolated from preserved vegetables.</title>
        <authorList>
            <person name="Lin S.-Y."/>
            <person name="Hung M.-H."/>
            <person name="Young C.-C."/>
        </authorList>
    </citation>
    <scope>NUCLEOTIDE SEQUENCE [LARGE SCALE GENOMIC DNA]</scope>
    <source>
        <strain evidence="9 10">CC-MHH1044</strain>
    </source>
</reference>
<dbReference type="RefSeq" id="WP_136370860.1">
    <property type="nucleotide sequence ID" value="NZ_SSOB01000019.1"/>
</dbReference>
<feature type="transmembrane region" description="Helical" evidence="7">
    <location>
        <begin position="106"/>
        <end position="127"/>
    </location>
</feature>
<dbReference type="GO" id="GO:0005886">
    <property type="term" value="C:plasma membrane"/>
    <property type="evidence" value="ECO:0007669"/>
    <property type="project" value="UniProtKB-SubCell"/>
</dbReference>
<comment type="subcellular location">
    <subcellularLocation>
        <location evidence="1 7">Cell membrane</location>
        <topology evidence="1 7">Multi-pass membrane protein</topology>
    </subcellularLocation>
</comment>
<evidence type="ECO:0000256" key="4">
    <source>
        <dbReference type="ARBA" id="ARBA00022692"/>
    </source>
</evidence>
<feature type="transmembrane region" description="Helical" evidence="7">
    <location>
        <begin position="187"/>
        <end position="208"/>
    </location>
</feature>
<feature type="domain" description="ABC transmembrane type-1" evidence="8">
    <location>
        <begin position="71"/>
        <end position="262"/>
    </location>
</feature>
<keyword evidence="6 7" id="KW-0472">Membrane</keyword>
<comment type="caution">
    <text evidence="9">The sequence shown here is derived from an EMBL/GenBank/DDBJ whole genome shotgun (WGS) entry which is preliminary data.</text>
</comment>
<organism evidence="9 10">
    <name type="scientific">Cohnella fermenti</name>
    <dbReference type="NCBI Taxonomy" id="2565925"/>
    <lineage>
        <taxon>Bacteria</taxon>
        <taxon>Bacillati</taxon>
        <taxon>Bacillota</taxon>
        <taxon>Bacilli</taxon>
        <taxon>Bacillales</taxon>
        <taxon>Paenibacillaceae</taxon>
        <taxon>Cohnella</taxon>
    </lineage>
</organism>
<feature type="transmembrane region" description="Helical" evidence="7">
    <location>
        <begin position="139"/>
        <end position="161"/>
    </location>
</feature>